<dbReference type="AlphaFoldDB" id="A0A9N8HS10"/>
<protein>
    <submittedName>
        <fullName evidence="2">Uncharacterized protein</fullName>
    </submittedName>
</protein>
<dbReference type="EMBL" id="CAICTM010001649">
    <property type="protein sequence ID" value="CAB9525263.1"/>
    <property type="molecule type" value="Genomic_DNA"/>
</dbReference>
<feature type="signal peptide" evidence="1">
    <location>
        <begin position="1"/>
        <end position="20"/>
    </location>
</feature>
<keyword evidence="3" id="KW-1185">Reference proteome</keyword>
<evidence type="ECO:0000256" key="1">
    <source>
        <dbReference type="SAM" id="SignalP"/>
    </source>
</evidence>
<organism evidence="2 3">
    <name type="scientific">Seminavis robusta</name>
    <dbReference type="NCBI Taxonomy" id="568900"/>
    <lineage>
        <taxon>Eukaryota</taxon>
        <taxon>Sar</taxon>
        <taxon>Stramenopiles</taxon>
        <taxon>Ochrophyta</taxon>
        <taxon>Bacillariophyta</taxon>
        <taxon>Bacillariophyceae</taxon>
        <taxon>Bacillariophycidae</taxon>
        <taxon>Naviculales</taxon>
        <taxon>Naviculaceae</taxon>
        <taxon>Seminavis</taxon>
    </lineage>
</organism>
<evidence type="ECO:0000313" key="3">
    <source>
        <dbReference type="Proteomes" id="UP001153069"/>
    </source>
</evidence>
<name>A0A9N8HS10_9STRA</name>
<dbReference type="PANTHER" id="PTHR34044">
    <property type="entry name" value="NUCLEAR PROTEIN"/>
    <property type="match status" value="1"/>
</dbReference>
<keyword evidence="1" id="KW-0732">Signal</keyword>
<dbReference type="PANTHER" id="PTHR34044:SF1">
    <property type="entry name" value="NUCLEAR PROTEIN"/>
    <property type="match status" value="1"/>
</dbReference>
<feature type="chain" id="PRO_5040188941" evidence="1">
    <location>
        <begin position="21"/>
        <end position="381"/>
    </location>
</feature>
<dbReference type="OrthoDB" id="40417at2759"/>
<accession>A0A9N8HS10</accession>
<reference evidence="2" key="1">
    <citation type="submission" date="2020-06" db="EMBL/GenBank/DDBJ databases">
        <authorList>
            <consortium name="Plant Systems Biology data submission"/>
        </authorList>
    </citation>
    <scope>NUCLEOTIDE SEQUENCE</scope>
    <source>
        <strain evidence="2">D6</strain>
    </source>
</reference>
<comment type="caution">
    <text evidence="2">The sequence shown here is derived from an EMBL/GenBank/DDBJ whole genome shotgun (WGS) entry which is preliminary data.</text>
</comment>
<gene>
    <name evidence="2" type="ORF">SEMRO_1651_G288740.1</name>
</gene>
<dbReference type="Proteomes" id="UP001153069">
    <property type="component" value="Unassembled WGS sequence"/>
</dbReference>
<evidence type="ECO:0000313" key="2">
    <source>
        <dbReference type="EMBL" id="CAB9525263.1"/>
    </source>
</evidence>
<proteinExistence type="predicted"/>
<sequence>MATLSRTLLCMASLAVSASAFMVQPRHTATTTTSTNGARTTPLHMATWSDSKAVKEYQEFLDTGNQDIERRRDQPSVILMTPDGASEMAEALWGMGMGDDIVMQPFDSLPAEIDGNYEYPIYVTLPPWQIAEFIRNLPPEYLQRADDFVFFSGGLNHGNIEDVLKDFGFCRDSMTQVLTSGLRVTELKTVVDTGVQLGFAGNEEEKWAGRCTACGKWNGAIAERMERNNVICKTDFYREWRRQMWEDSLATGIFHLLGAVREEPTSIQNVANYYYEEASDLLWEMSSQLRGWKAITLMFGFEERMFGVAEANGGDIACQVNNEMYPFIWGNSLLIQSNLYLEYLNYAQQSLGLFQGIQLPEYQQEENSIMRKGNLRADGVV</sequence>